<dbReference type="RefSeq" id="WP_123631885.1">
    <property type="nucleotide sequence ID" value="NZ_AYKH01000040.1"/>
</dbReference>
<dbReference type="PANTHER" id="PTHR47683:SF2">
    <property type="entry name" value="RNA-BINDING S4 DOMAIN-CONTAINING PROTEIN"/>
    <property type="match status" value="1"/>
</dbReference>
<evidence type="ECO:0000313" key="6">
    <source>
        <dbReference type="EMBL" id="ROO24971.1"/>
    </source>
</evidence>
<dbReference type="InterPro" id="IPR050343">
    <property type="entry name" value="RsuA_PseudoU_synthase"/>
</dbReference>
<dbReference type="AlphaFoldDB" id="A0A423PH75"/>
<keyword evidence="2 3" id="KW-0413">Isomerase</keyword>
<dbReference type="Gene3D" id="3.30.70.580">
    <property type="entry name" value="Pseudouridine synthase I, catalytic domain, N-terminal subdomain"/>
    <property type="match status" value="1"/>
</dbReference>
<feature type="region of interest" description="Disordered" evidence="4">
    <location>
        <begin position="1"/>
        <end position="33"/>
    </location>
</feature>
<dbReference type="InterPro" id="IPR018496">
    <property type="entry name" value="PsdUridine_synth_RsuA/RluB_CS"/>
</dbReference>
<proteinExistence type="inferred from homology"/>
<dbReference type="EC" id="5.4.99.-" evidence="3"/>
<evidence type="ECO:0000256" key="3">
    <source>
        <dbReference type="RuleBase" id="RU003887"/>
    </source>
</evidence>
<dbReference type="SUPFAM" id="SSF55120">
    <property type="entry name" value="Pseudouridine synthase"/>
    <property type="match status" value="1"/>
</dbReference>
<dbReference type="Gene3D" id="3.30.70.1560">
    <property type="entry name" value="Alpha-L RNA-binding motif"/>
    <property type="match status" value="1"/>
</dbReference>
<dbReference type="InterPro" id="IPR020103">
    <property type="entry name" value="PsdUridine_synth_cat_dom_sf"/>
</dbReference>
<gene>
    <name evidence="6" type="ORF">SAOR_13395</name>
</gene>
<comment type="similarity">
    <text evidence="1 3">Belongs to the pseudouridine synthase RsuA family.</text>
</comment>
<keyword evidence="7" id="KW-1185">Reference proteome</keyword>
<dbReference type="InterPro" id="IPR042092">
    <property type="entry name" value="PsdUridine_s_RsuA/RluB/E/F_cat"/>
</dbReference>
<evidence type="ECO:0000259" key="5">
    <source>
        <dbReference type="Pfam" id="PF00849"/>
    </source>
</evidence>
<feature type="compositionally biased region" description="Basic residues" evidence="4">
    <location>
        <begin position="1"/>
        <end position="24"/>
    </location>
</feature>
<organism evidence="6 7">
    <name type="scientific">Salinisphaera orenii MK-B5</name>
    <dbReference type="NCBI Taxonomy" id="856730"/>
    <lineage>
        <taxon>Bacteria</taxon>
        <taxon>Pseudomonadati</taxon>
        <taxon>Pseudomonadota</taxon>
        <taxon>Gammaproteobacteria</taxon>
        <taxon>Salinisphaerales</taxon>
        <taxon>Salinisphaeraceae</taxon>
        <taxon>Salinisphaera</taxon>
    </lineage>
</organism>
<accession>A0A423PH75</accession>
<protein>
    <recommendedName>
        <fullName evidence="3">Pseudouridine synthase</fullName>
        <ecNumber evidence="3">5.4.99.-</ecNumber>
    </recommendedName>
</protein>
<dbReference type="InterPro" id="IPR006145">
    <property type="entry name" value="PsdUridine_synth_RsuA/RluA"/>
</dbReference>
<feature type="domain" description="Pseudouridine synthase RsuA/RluA-like" evidence="5">
    <location>
        <begin position="33"/>
        <end position="177"/>
    </location>
</feature>
<dbReference type="PROSITE" id="PS01149">
    <property type="entry name" value="PSI_RSU"/>
    <property type="match status" value="1"/>
</dbReference>
<dbReference type="PANTHER" id="PTHR47683">
    <property type="entry name" value="PSEUDOURIDINE SYNTHASE FAMILY PROTEIN-RELATED"/>
    <property type="match status" value="1"/>
</dbReference>
<evidence type="ECO:0000256" key="2">
    <source>
        <dbReference type="ARBA" id="ARBA00023235"/>
    </source>
</evidence>
<dbReference type="GO" id="GO:0140098">
    <property type="term" value="F:catalytic activity, acting on RNA"/>
    <property type="evidence" value="ECO:0007669"/>
    <property type="project" value="UniProtKB-ARBA"/>
</dbReference>
<evidence type="ECO:0000256" key="4">
    <source>
        <dbReference type="SAM" id="MobiDB-lite"/>
    </source>
</evidence>
<dbReference type="NCBIfam" id="TIGR00093">
    <property type="entry name" value="pseudouridine synthase"/>
    <property type="match status" value="1"/>
</dbReference>
<reference evidence="6 7" key="1">
    <citation type="submission" date="2013-10" db="EMBL/GenBank/DDBJ databases">
        <title>Salinisphaera orenii MK-B5 Genome Sequencing.</title>
        <authorList>
            <person name="Lai Q."/>
            <person name="Li C."/>
            <person name="Shao Z."/>
        </authorList>
    </citation>
    <scope>NUCLEOTIDE SEQUENCE [LARGE SCALE GENOMIC DNA]</scope>
    <source>
        <strain evidence="6 7">MK-B5</strain>
    </source>
</reference>
<comment type="caution">
    <text evidence="6">The sequence shown here is derived from an EMBL/GenBank/DDBJ whole genome shotgun (WGS) entry which is preliminary data.</text>
</comment>
<evidence type="ECO:0000313" key="7">
    <source>
        <dbReference type="Proteomes" id="UP000283993"/>
    </source>
</evidence>
<evidence type="ECO:0000256" key="1">
    <source>
        <dbReference type="ARBA" id="ARBA00008348"/>
    </source>
</evidence>
<dbReference type="GO" id="GO:0003723">
    <property type="term" value="F:RNA binding"/>
    <property type="evidence" value="ECO:0007669"/>
    <property type="project" value="InterPro"/>
</dbReference>
<dbReference type="GO" id="GO:0006364">
    <property type="term" value="P:rRNA processing"/>
    <property type="evidence" value="ECO:0007669"/>
    <property type="project" value="UniProtKB-ARBA"/>
</dbReference>
<dbReference type="Proteomes" id="UP000283993">
    <property type="component" value="Unassembled WGS sequence"/>
</dbReference>
<dbReference type="Pfam" id="PF00849">
    <property type="entry name" value="PseudoU_synth_2"/>
    <property type="match status" value="1"/>
</dbReference>
<dbReference type="InterPro" id="IPR020094">
    <property type="entry name" value="TruA/RsuA/RluB/E/F_N"/>
</dbReference>
<name>A0A423PH75_9GAMM</name>
<dbReference type="GO" id="GO:0009982">
    <property type="term" value="F:pseudouridine synthase activity"/>
    <property type="evidence" value="ECO:0007669"/>
    <property type="project" value="InterPro"/>
</dbReference>
<dbReference type="EMBL" id="AYKH01000040">
    <property type="protein sequence ID" value="ROO24971.1"/>
    <property type="molecule type" value="Genomic_DNA"/>
</dbReference>
<dbReference type="InterPro" id="IPR000748">
    <property type="entry name" value="PsdUridine_synth_RsuA/RluB/E/F"/>
</dbReference>
<dbReference type="GO" id="GO:0001522">
    <property type="term" value="P:pseudouridine synthesis"/>
    <property type="evidence" value="ECO:0007669"/>
    <property type="project" value="InterPro"/>
</dbReference>
<sequence length="212" mass="23506">MSRSPRKSSRRRRPGGRPAPRRKPTPPPAAPRLIAFNKPAGVLTQFSDADGRTTLKDYIDVPGVYPAGRLDRDSEGLLLLSNDGRLQSRITDPKHKLPKTYWAQVDGAPGAEQLEALSAGPGLKDGPTRPAEVAVIAEPALWPREPPIRYRRNVPTTWLEITIREGRNRQVRRMTAAVGAPTLRLVRVRIGQWELGSLAPGAWRELPPEAFR</sequence>